<feature type="domain" description="DUF7792" evidence="3">
    <location>
        <begin position="16"/>
        <end position="136"/>
    </location>
</feature>
<dbReference type="RefSeq" id="XP_022137572.1">
    <property type="nucleotide sequence ID" value="XM_022281880.1"/>
</dbReference>
<sequence>MAAAASPTGEEGDILQELTLPILLADRILKLAQDAVSSRQECVDLANQVDNLSGMLRTTVRLVTTTPPPLYERPIRRIVADVSKNLDRALNFARKSRHSGFLRQVFSMTTIADFRKVSSLLESSIGDMKWLLSIFDSDGTVGLPPIASNDPILAYIWSSIATIQMGPIKSRVEAANQLSLHAQGSDRNKKIIVEEGGVLPLLKLLRDFASPDAQIAAANVLISVATDSERVTSIVDILGVPIIVQVLNDSPMRVQIVVANLVSEMAELCPLAQEEFARENVTKPLVTCLSIDMVLDDPKVQLGKTSFHSLVEINKELTGKASKSSQASSNSSSSHHRKEKEVESSEMKLQLKVNCAEALWRLSKGSLTNSRKITETKGLLCLAKIIENEEGELQFNCLMTVMEVTAVAESKPDLRHAAFKITSPAAKAVLDQLSRMIQDSHPGLQIPAIKSIGSLARIFPAKETRIVSLLVSQMGSRDMGVAIEAVVALGKFACPENYNCVAHSKSIIEFDGIPPLMRLFKLNDLAQVPGLMLLCYLALNAGNSKALEQARALNAIEGMARSVLPQHPDLYELFAKAIHHLTLYQAGAHHIHRHSLSP</sequence>
<keyword evidence="4" id="KW-1185">Reference proteome</keyword>
<dbReference type="InterPro" id="IPR011989">
    <property type="entry name" value="ARM-like"/>
</dbReference>
<dbReference type="Pfam" id="PF25055">
    <property type="entry name" value="DUF7792"/>
    <property type="match status" value="1"/>
</dbReference>
<protein>
    <submittedName>
        <fullName evidence="5 6">Uncharacterized protein LOC111008989</fullName>
    </submittedName>
</protein>
<dbReference type="Proteomes" id="UP000504603">
    <property type="component" value="Unplaced"/>
</dbReference>
<dbReference type="SMART" id="SM00185">
    <property type="entry name" value="ARM"/>
    <property type="match status" value="4"/>
</dbReference>
<proteinExistence type="predicted"/>
<evidence type="ECO:0000256" key="1">
    <source>
        <dbReference type="ARBA" id="ARBA00022737"/>
    </source>
</evidence>
<evidence type="ECO:0000259" key="3">
    <source>
        <dbReference type="Pfam" id="PF25055"/>
    </source>
</evidence>
<dbReference type="RefSeq" id="XP_022137571.1">
    <property type="nucleotide sequence ID" value="XM_022281879.1"/>
</dbReference>
<evidence type="ECO:0000313" key="5">
    <source>
        <dbReference type="RefSeq" id="XP_022137571.1"/>
    </source>
</evidence>
<dbReference type="InterPro" id="IPR016024">
    <property type="entry name" value="ARM-type_fold"/>
</dbReference>
<dbReference type="InterPro" id="IPR036537">
    <property type="entry name" value="Adaptor_Cbl_N_dom_sf"/>
</dbReference>
<evidence type="ECO:0000313" key="6">
    <source>
        <dbReference type="RefSeq" id="XP_022137572.1"/>
    </source>
</evidence>
<dbReference type="Gene3D" id="1.25.10.10">
    <property type="entry name" value="Leucine-rich Repeat Variant"/>
    <property type="match status" value="2"/>
</dbReference>
<evidence type="ECO:0000313" key="4">
    <source>
        <dbReference type="Proteomes" id="UP000504603"/>
    </source>
</evidence>
<dbReference type="KEGG" id="mcha:111008989"/>
<gene>
    <name evidence="5 6" type="primary">LOC111008989</name>
</gene>
<feature type="region of interest" description="Disordered" evidence="2">
    <location>
        <begin position="321"/>
        <end position="345"/>
    </location>
</feature>
<dbReference type="InterPro" id="IPR000225">
    <property type="entry name" value="Armadillo"/>
</dbReference>
<dbReference type="SUPFAM" id="SSF48371">
    <property type="entry name" value="ARM repeat"/>
    <property type="match status" value="1"/>
</dbReference>
<dbReference type="OrthoDB" id="1683831at2759"/>
<organism evidence="4 6">
    <name type="scientific">Momordica charantia</name>
    <name type="common">Bitter gourd</name>
    <name type="synonym">Balsam pear</name>
    <dbReference type="NCBI Taxonomy" id="3673"/>
    <lineage>
        <taxon>Eukaryota</taxon>
        <taxon>Viridiplantae</taxon>
        <taxon>Streptophyta</taxon>
        <taxon>Embryophyta</taxon>
        <taxon>Tracheophyta</taxon>
        <taxon>Spermatophyta</taxon>
        <taxon>Magnoliopsida</taxon>
        <taxon>eudicotyledons</taxon>
        <taxon>Gunneridae</taxon>
        <taxon>Pentapetalae</taxon>
        <taxon>rosids</taxon>
        <taxon>fabids</taxon>
        <taxon>Cucurbitales</taxon>
        <taxon>Cucurbitaceae</taxon>
        <taxon>Momordiceae</taxon>
        <taxon>Momordica</taxon>
    </lineage>
</organism>
<feature type="compositionally biased region" description="Low complexity" evidence="2">
    <location>
        <begin position="321"/>
        <end position="333"/>
    </location>
</feature>
<evidence type="ECO:0000256" key="2">
    <source>
        <dbReference type="SAM" id="MobiDB-lite"/>
    </source>
</evidence>
<dbReference type="PANTHER" id="PTHR46168:SF15">
    <property type="entry name" value="ARMADILLO REPEAT-CONTAINING DOMAIN-CONTAINING PROTEIN"/>
    <property type="match status" value="1"/>
</dbReference>
<dbReference type="GeneID" id="111008989"/>
<dbReference type="GO" id="GO:0007166">
    <property type="term" value="P:cell surface receptor signaling pathway"/>
    <property type="evidence" value="ECO:0007669"/>
    <property type="project" value="InterPro"/>
</dbReference>
<dbReference type="Gene3D" id="1.20.930.20">
    <property type="entry name" value="Adaptor protein Cbl, N-terminal domain"/>
    <property type="match status" value="1"/>
</dbReference>
<reference evidence="5 6" key="1">
    <citation type="submission" date="2025-04" db="UniProtKB">
        <authorList>
            <consortium name="RefSeq"/>
        </authorList>
    </citation>
    <scope>IDENTIFICATION</scope>
    <source>
        <strain evidence="5 6">OHB3-1</strain>
    </source>
</reference>
<accession>A0A6J1C8M4</accession>
<dbReference type="InterPro" id="IPR056694">
    <property type="entry name" value="DUF7792"/>
</dbReference>
<dbReference type="PANTHER" id="PTHR46168">
    <property type="entry name" value="ARMADILLO REPEAT ONLY 4"/>
    <property type="match status" value="1"/>
</dbReference>
<dbReference type="AlphaFoldDB" id="A0A6J1C8M4"/>
<name>A0A6J1C8M4_MOMCH</name>
<keyword evidence="1" id="KW-0677">Repeat</keyword>